<dbReference type="InterPro" id="IPR020635">
    <property type="entry name" value="Tyr_kinase_cat_dom"/>
</dbReference>
<dbReference type="PROSITE" id="PS50011">
    <property type="entry name" value="PROTEIN_KINASE_DOM"/>
    <property type="match status" value="1"/>
</dbReference>
<dbReference type="InterPro" id="IPR001245">
    <property type="entry name" value="Ser-Thr/Tyr_kinase_cat_dom"/>
</dbReference>
<organism evidence="3 4">
    <name type="scientific">Allacma fusca</name>
    <dbReference type="NCBI Taxonomy" id="39272"/>
    <lineage>
        <taxon>Eukaryota</taxon>
        <taxon>Metazoa</taxon>
        <taxon>Ecdysozoa</taxon>
        <taxon>Arthropoda</taxon>
        <taxon>Hexapoda</taxon>
        <taxon>Collembola</taxon>
        <taxon>Symphypleona</taxon>
        <taxon>Sminthuridae</taxon>
        <taxon>Allacma</taxon>
    </lineage>
</organism>
<dbReference type="AlphaFoldDB" id="A0A8J2JXX8"/>
<dbReference type="InterPro" id="IPR000719">
    <property type="entry name" value="Prot_kinase_dom"/>
</dbReference>
<dbReference type="Proteomes" id="UP000708208">
    <property type="component" value="Unassembled WGS sequence"/>
</dbReference>
<dbReference type="PANTHER" id="PTHR24416:SF600">
    <property type="entry name" value="PDGF- AND VEGF-RECEPTOR RELATED, ISOFORM J"/>
    <property type="match status" value="1"/>
</dbReference>
<keyword evidence="4" id="KW-1185">Reference proteome</keyword>
<protein>
    <recommendedName>
        <fullName evidence="2">Protein kinase domain-containing protein</fullName>
    </recommendedName>
</protein>
<comment type="caution">
    <text evidence="3">The sequence shown here is derived from an EMBL/GenBank/DDBJ whole genome shotgun (WGS) entry which is preliminary data.</text>
</comment>
<feature type="transmembrane region" description="Helical" evidence="1">
    <location>
        <begin position="447"/>
        <end position="467"/>
    </location>
</feature>
<dbReference type="GO" id="GO:0004714">
    <property type="term" value="F:transmembrane receptor protein tyrosine kinase activity"/>
    <property type="evidence" value="ECO:0007669"/>
    <property type="project" value="TreeGrafter"/>
</dbReference>
<feature type="domain" description="Protein kinase" evidence="2">
    <location>
        <begin position="441"/>
        <end position="670"/>
    </location>
</feature>
<dbReference type="GO" id="GO:0007169">
    <property type="term" value="P:cell surface receptor protein tyrosine kinase signaling pathway"/>
    <property type="evidence" value="ECO:0007669"/>
    <property type="project" value="TreeGrafter"/>
</dbReference>
<name>A0A8J2JXX8_9HEXA</name>
<evidence type="ECO:0000313" key="4">
    <source>
        <dbReference type="Proteomes" id="UP000708208"/>
    </source>
</evidence>
<evidence type="ECO:0000259" key="2">
    <source>
        <dbReference type="PROSITE" id="PS50011"/>
    </source>
</evidence>
<dbReference type="InterPro" id="IPR050122">
    <property type="entry name" value="RTK"/>
</dbReference>
<evidence type="ECO:0000256" key="1">
    <source>
        <dbReference type="SAM" id="Phobius"/>
    </source>
</evidence>
<dbReference type="PANTHER" id="PTHR24416">
    <property type="entry name" value="TYROSINE-PROTEIN KINASE RECEPTOR"/>
    <property type="match status" value="1"/>
</dbReference>
<dbReference type="GO" id="GO:0005886">
    <property type="term" value="C:plasma membrane"/>
    <property type="evidence" value="ECO:0007669"/>
    <property type="project" value="TreeGrafter"/>
</dbReference>
<reference evidence="3" key="1">
    <citation type="submission" date="2021-06" db="EMBL/GenBank/DDBJ databases">
        <authorList>
            <person name="Hodson N. C."/>
            <person name="Mongue J. A."/>
            <person name="Jaron S. K."/>
        </authorList>
    </citation>
    <scope>NUCLEOTIDE SEQUENCE</scope>
</reference>
<dbReference type="PROSITE" id="PS00109">
    <property type="entry name" value="PROTEIN_KINASE_TYR"/>
    <property type="match status" value="1"/>
</dbReference>
<keyword evidence="1" id="KW-0812">Transmembrane</keyword>
<feature type="transmembrane region" description="Helical" evidence="1">
    <location>
        <begin position="12"/>
        <end position="30"/>
    </location>
</feature>
<dbReference type="SMART" id="SM00219">
    <property type="entry name" value="TyrKc"/>
    <property type="match status" value="1"/>
</dbReference>
<dbReference type="InterPro" id="IPR008266">
    <property type="entry name" value="Tyr_kinase_AS"/>
</dbReference>
<gene>
    <name evidence="3" type="ORF">AFUS01_LOCUS17388</name>
</gene>
<accession>A0A8J2JXX8</accession>
<proteinExistence type="predicted"/>
<keyword evidence="1" id="KW-0472">Membrane</keyword>
<dbReference type="Pfam" id="PF07714">
    <property type="entry name" value="PK_Tyr_Ser-Thr"/>
    <property type="match status" value="1"/>
</dbReference>
<dbReference type="GO" id="GO:0043235">
    <property type="term" value="C:receptor complex"/>
    <property type="evidence" value="ECO:0007669"/>
    <property type="project" value="TreeGrafter"/>
</dbReference>
<keyword evidence="1" id="KW-1133">Transmembrane helix</keyword>
<sequence length="670" mass="75956">MKNSLWNFLHSPGIITFGFYLISVHLFVLIRGSSSHPIISYCSSSEDSLSILKDCKFTIISNSTFEFGKIDENVVEVSLRSRQQFVFLKCEAPYPIRWLAPKPLGSVRYISTDETNRADVEPLKETNLTLYTQAVLVKIPIAQEFQGQYNISIIRSDRRAVQMAMVDDNCAECICKASSHCENFPCDSENVCGGIPKEYYDPNIGLNGCNTTTLAECLKKKRLTFTRIRYQTKDYDPRIGLKVLETPDSNFKYEFNIPWDLQGEKGTFVLKPLPGKIFLKLKVFSSGYESLTDQFEEIQESEITPRQRFVTKFSQGYLECSGSYVGQFLSKIDYFFTGLDNRKYLMSDPFPQERIIKMLTKLEQPVRVVTTDQIIPEINANATTPSGVNEPDELLPKTNSSDGTLPGISTIKSTIEQLQPKINFTDSTRPGVDVNDATELVYEYVKIGGAVAGVIIILILILIIYVATRRRVVIVLNLSPEEVKEFLVGTEHHNTSQNESTPVESRPFNPEYKICNQDLKTENKFLGAVVDDLAEGKCLGVIELSRFGNLNNYLRKPSTQPSVDYRNIDEMELQGTLPLSVLLHFCKQIAKGMEFIEQKNVIHGDLATRNVLVFENHVVKITDFGFSRKLYTRSNYTKKSKVPLPWAWMALESLCFNEYSPKTDIMCTIS</sequence>
<dbReference type="EMBL" id="CAJVCH010165960">
    <property type="protein sequence ID" value="CAG7728622.1"/>
    <property type="molecule type" value="Genomic_DNA"/>
</dbReference>
<dbReference type="GO" id="GO:0005524">
    <property type="term" value="F:ATP binding"/>
    <property type="evidence" value="ECO:0007669"/>
    <property type="project" value="InterPro"/>
</dbReference>
<evidence type="ECO:0000313" key="3">
    <source>
        <dbReference type="EMBL" id="CAG7728622.1"/>
    </source>
</evidence>